<protein>
    <recommendedName>
        <fullName evidence="2">DUF5709 domain-containing protein</fullName>
    </recommendedName>
</protein>
<gene>
    <name evidence="3" type="ORF">GCM10017577_35850</name>
</gene>
<feature type="compositionally biased region" description="Basic and acidic residues" evidence="1">
    <location>
        <begin position="152"/>
        <end position="170"/>
    </location>
</feature>
<feature type="compositionally biased region" description="Basic and acidic residues" evidence="1">
    <location>
        <begin position="62"/>
        <end position="73"/>
    </location>
</feature>
<reference evidence="3" key="1">
    <citation type="journal article" date="2014" name="Int. J. Syst. Evol. Microbiol.">
        <title>Complete genome sequence of Corynebacterium casei LMG S-19264T (=DSM 44701T), isolated from a smear-ripened cheese.</title>
        <authorList>
            <consortium name="US DOE Joint Genome Institute (JGI-PGF)"/>
            <person name="Walter F."/>
            <person name="Albersmeier A."/>
            <person name="Kalinowski J."/>
            <person name="Ruckert C."/>
        </authorList>
    </citation>
    <scope>NUCLEOTIDE SEQUENCE</scope>
    <source>
        <strain evidence="3">VKM Ac-1069</strain>
    </source>
</reference>
<evidence type="ECO:0000313" key="4">
    <source>
        <dbReference type="Proteomes" id="UP001143463"/>
    </source>
</evidence>
<feature type="compositionally biased region" description="Basic and acidic residues" evidence="1">
    <location>
        <begin position="82"/>
        <end position="96"/>
    </location>
</feature>
<keyword evidence="4" id="KW-1185">Reference proteome</keyword>
<feature type="compositionally biased region" description="Acidic residues" evidence="1">
    <location>
        <begin position="132"/>
        <end position="146"/>
    </location>
</feature>
<evidence type="ECO:0000259" key="2">
    <source>
        <dbReference type="Pfam" id="PF18970"/>
    </source>
</evidence>
<sequence>MAQRESDERGIDTSPDLVEALQLGNEETLTGPSGADPLDAGYVPADRPYGVDDPTVTPAGQREGETLDERLEREEPDEEEVRDTTRTGRLAPRDPGADGEAVDQDPATAAEDVGVDGAAASAEEAAVHELDEGVEPVLDESPIEDPEVARSLAEDQRPGEAEEDAVRDFAEETEPQERPSAAARIDANPDTGGVPGVDGARDAGVSPRSSG</sequence>
<dbReference type="RefSeq" id="WP_051737724.1">
    <property type="nucleotide sequence ID" value="NZ_BAAAUZ010000029.1"/>
</dbReference>
<proteinExistence type="predicted"/>
<dbReference type="AlphaFoldDB" id="A0A9W6L7E6"/>
<accession>A0A9W6L7E6</accession>
<name>A0A9W6L7E6_9PSEU</name>
<feature type="compositionally biased region" description="Basic and acidic residues" evidence="1">
    <location>
        <begin position="1"/>
        <end position="11"/>
    </location>
</feature>
<dbReference type="Pfam" id="PF18970">
    <property type="entry name" value="DUF5709"/>
    <property type="match status" value="1"/>
</dbReference>
<reference evidence="3" key="2">
    <citation type="submission" date="2023-01" db="EMBL/GenBank/DDBJ databases">
        <authorList>
            <person name="Sun Q."/>
            <person name="Evtushenko L."/>
        </authorList>
    </citation>
    <scope>NUCLEOTIDE SEQUENCE</scope>
    <source>
        <strain evidence="3">VKM Ac-1069</strain>
    </source>
</reference>
<dbReference type="InterPro" id="IPR043763">
    <property type="entry name" value="DUF5709"/>
</dbReference>
<evidence type="ECO:0000256" key="1">
    <source>
        <dbReference type="SAM" id="MobiDB-lite"/>
    </source>
</evidence>
<feature type="compositionally biased region" description="Low complexity" evidence="1">
    <location>
        <begin position="107"/>
        <end position="124"/>
    </location>
</feature>
<dbReference type="Proteomes" id="UP001143463">
    <property type="component" value="Unassembled WGS sequence"/>
</dbReference>
<feature type="region of interest" description="Disordered" evidence="1">
    <location>
        <begin position="1"/>
        <end position="211"/>
    </location>
</feature>
<comment type="caution">
    <text evidence="3">The sequence shown here is derived from an EMBL/GenBank/DDBJ whole genome shotgun (WGS) entry which is preliminary data.</text>
</comment>
<feature type="domain" description="DUF5709" evidence="2">
    <location>
        <begin position="83"/>
        <end position="132"/>
    </location>
</feature>
<organism evidence="3 4">
    <name type="scientific">Pseudonocardia halophobica</name>
    <dbReference type="NCBI Taxonomy" id="29401"/>
    <lineage>
        <taxon>Bacteria</taxon>
        <taxon>Bacillati</taxon>
        <taxon>Actinomycetota</taxon>
        <taxon>Actinomycetes</taxon>
        <taxon>Pseudonocardiales</taxon>
        <taxon>Pseudonocardiaceae</taxon>
        <taxon>Pseudonocardia</taxon>
    </lineage>
</organism>
<evidence type="ECO:0000313" key="3">
    <source>
        <dbReference type="EMBL" id="GLL12444.1"/>
    </source>
</evidence>
<dbReference type="EMBL" id="BSFQ01000014">
    <property type="protein sequence ID" value="GLL12444.1"/>
    <property type="molecule type" value="Genomic_DNA"/>
</dbReference>